<keyword evidence="3" id="KW-1185">Reference proteome</keyword>
<dbReference type="AlphaFoldDB" id="A0A1B0B6E1"/>
<dbReference type="EnsemblMetazoa" id="GPPI020361-RA">
    <property type="protein sequence ID" value="GPPI020361-PA"/>
    <property type="gene ID" value="GPPI020361"/>
</dbReference>
<feature type="transmembrane region" description="Helical" evidence="1">
    <location>
        <begin position="48"/>
        <end position="68"/>
    </location>
</feature>
<accession>A0A1B0B6E1</accession>
<dbReference type="VEuPathDB" id="VectorBase:GPPI020361"/>
<dbReference type="EMBL" id="JXJN01009057">
    <property type="status" value="NOT_ANNOTATED_CDS"/>
    <property type="molecule type" value="Genomic_DNA"/>
</dbReference>
<reference evidence="3" key="1">
    <citation type="submission" date="2015-01" db="EMBL/GenBank/DDBJ databases">
        <authorList>
            <person name="Aksoy S."/>
            <person name="Warren W."/>
            <person name="Wilson R.K."/>
        </authorList>
    </citation>
    <scope>NUCLEOTIDE SEQUENCE [LARGE SCALE GENOMIC DNA]</scope>
    <source>
        <strain evidence="3">IAEA</strain>
    </source>
</reference>
<feature type="transmembrane region" description="Helical" evidence="1">
    <location>
        <begin position="74"/>
        <end position="95"/>
    </location>
</feature>
<dbReference type="Proteomes" id="UP000092460">
    <property type="component" value="Unassembled WGS sequence"/>
</dbReference>
<proteinExistence type="predicted"/>
<name>A0A1B0B6E1_9MUSC</name>
<protein>
    <submittedName>
        <fullName evidence="2">Uncharacterized protein</fullName>
    </submittedName>
</protein>
<evidence type="ECO:0000256" key="1">
    <source>
        <dbReference type="SAM" id="Phobius"/>
    </source>
</evidence>
<feature type="transmembrane region" description="Helical" evidence="1">
    <location>
        <begin position="102"/>
        <end position="121"/>
    </location>
</feature>
<organism evidence="2 3">
    <name type="scientific">Glossina palpalis gambiensis</name>
    <dbReference type="NCBI Taxonomy" id="67801"/>
    <lineage>
        <taxon>Eukaryota</taxon>
        <taxon>Metazoa</taxon>
        <taxon>Ecdysozoa</taxon>
        <taxon>Arthropoda</taxon>
        <taxon>Hexapoda</taxon>
        <taxon>Insecta</taxon>
        <taxon>Pterygota</taxon>
        <taxon>Neoptera</taxon>
        <taxon>Endopterygota</taxon>
        <taxon>Diptera</taxon>
        <taxon>Brachycera</taxon>
        <taxon>Muscomorpha</taxon>
        <taxon>Hippoboscoidea</taxon>
        <taxon>Glossinidae</taxon>
        <taxon>Glossina</taxon>
    </lineage>
</organism>
<sequence length="235" mass="25201">MGKHPNAARFDFNPPCSYPYYSMTRLRLAFSHFVSVCISNCPRLSVSLFARGGGGGGGAFSVSSFFVAALSHGLVVLVFAFMLAFGLLSNILLLINVPLSNNLIIVLLTSVPSAFVSYTFGSSFAPDVSTCLPTPFCSASLFLSTLETKKPVPNSLPPRTVNPKVGVVPGTTKIRRICGLIKRTVRIRDETENAHHDDADVVNVNISLDELVVDSLKLLLQSANNAVAISTNIKL</sequence>
<reference evidence="2" key="2">
    <citation type="submission" date="2020-05" db="UniProtKB">
        <authorList>
            <consortium name="EnsemblMetazoa"/>
        </authorList>
    </citation>
    <scope>IDENTIFICATION</scope>
    <source>
        <strain evidence="2">IAEA</strain>
    </source>
</reference>
<evidence type="ECO:0000313" key="2">
    <source>
        <dbReference type="EnsemblMetazoa" id="GPPI020361-PA"/>
    </source>
</evidence>
<evidence type="ECO:0000313" key="3">
    <source>
        <dbReference type="Proteomes" id="UP000092460"/>
    </source>
</evidence>
<keyword evidence="1" id="KW-1133">Transmembrane helix</keyword>
<keyword evidence="1" id="KW-0472">Membrane</keyword>
<keyword evidence="1" id="KW-0812">Transmembrane</keyword>